<feature type="compositionally biased region" description="Low complexity" evidence="2">
    <location>
        <begin position="28"/>
        <end position="46"/>
    </location>
</feature>
<comment type="caution">
    <text evidence="3">The sequence shown here is derived from an EMBL/GenBank/DDBJ whole genome shotgun (WGS) entry which is preliminary data.</text>
</comment>
<feature type="region of interest" description="Disordered" evidence="2">
    <location>
        <begin position="28"/>
        <end position="52"/>
    </location>
</feature>
<reference evidence="3" key="1">
    <citation type="submission" date="2023-08" db="EMBL/GenBank/DDBJ databases">
        <authorList>
            <person name="Audoor S."/>
            <person name="Bilcke G."/>
        </authorList>
    </citation>
    <scope>NUCLEOTIDE SEQUENCE</scope>
</reference>
<dbReference type="Proteomes" id="UP001295423">
    <property type="component" value="Unassembled WGS sequence"/>
</dbReference>
<keyword evidence="1" id="KW-0175">Coiled coil</keyword>
<dbReference type="AlphaFoldDB" id="A0AAD2FPV4"/>
<gene>
    <name evidence="3" type="ORF">CYCCA115_LOCUS11759</name>
</gene>
<feature type="compositionally biased region" description="Basic and acidic residues" evidence="2">
    <location>
        <begin position="265"/>
        <end position="276"/>
    </location>
</feature>
<accession>A0AAD2FPV4</accession>
<organism evidence="3 4">
    <name type="scientific">Cylindrotheca closterium</name>
    <dbReference type="NCBI Taxonomy" id="2856"/>
    <lineage>
        <taxon>Eukaryota</taxon>
        <taxon>Sar</taxon>
        <taxon>Stramenopiles</taxon>
        <taxon>Ochrophyta</taxon>
        <taxon>Bacillariophyta</taxon>
        <taxon>Bacillariophyceae</taxon>
        <taxon>Bacillariophycidae</taxon>
        <taxon>Bacillariales</taxon>
        <taxon>Bacillariaceae</taxon>
        <taxon>Cylindrotheca</taxon>
    </lineage>
</organism>
<evidence type="ECO:0000313" key="4">
    <source>
        <dbReference type="Proteomes" id="UP001295423"/>
    </source>
</evidence>
<proteinExistence type="predicted"/>
<keyword evidence="4" id="KW-1185">Reference proteome</keyword>
<evidence type="ECO:0000256" key="2">
    <source>
        <dbReference type="SAM" id="MobiDB-lite"/>
    </source>
</evidence>
<feature type="region of interest" description="Disordered" evidence="2">
    <location>
        <begin position="257"/>
        <end position="276"/>
    </location>
</feature>
<evidence type="ECO:0000313" key="3">
    <source>
        <dbReference type="EMBL" id="CAJ1948737.1"/>
    </source>
</evidence>
<protein>
    <submittedName>
        <fullName evidence="3">Uncharacterized protein</fullName>
    </submittedName>
</protein>
<name>A0AAD2FPV4_9STRA</name>
<feature type="coiled-coil region" evidence="1">
    <location>
        <begin position="126"/>
        <end position="155"/>
    </location>
</feature>
<evidence type="ECO:0000256" key="1">
    <source>
        <dbReference type="SAM" id="Coils"/>
    </source>
</evidence>
<sequence>MLLSSSRTANTVLRYRYFLRYRSSQASSGQKLSPLPSSSPAQAKQQYLKSKQATDRYLDPQQQILQMNREMELVRNKHATKLEKELKKSIYRRLVDPLVKHKHSIYNVFAMTIAYVLAHNLYVTSKKEKECRSELLQNQEENTELKQIIDSLLDETILKDISSACAMEIEKEFAKGGTSSLSSWLAGGFSSAKSLEEGLVRDIVAKVLRHKLLVRIGSGEVAEEEDSKLSVEEIMQQNQESMKVINASPELLLKDALQQASSDQENGKESRRVFSL</sequence>
<dbReference type="EMBL" id="CAKOGP040001753">
    <property type="protein sequence ID" value="CAJ1948737.1"/>
    <property type="molecule type" value="Genomic_DNA"/>
</dbReference>